<dbReference type="EMBL" id="WIXP02000007">
    <property type="protein sequence ID" value="KAF6208250.1"/>
    <property type="molecule type" value="Genomic_DNA"/>
</dbReference>
<keyword evidence="7" id="KW-1185">Reference proteome</keyword>
<sequence>MGKKGDESQLPWLEFGEPDFWSIFQRASKISGQTNKMPSRENDIPAHRMRAYKNQGKDSEEMRRRRNEVSVELRKAKKDEQLFKKRNINWVEEEVLQEANSPRALTNLDDIVNGMSSDDEATMLVATQAARKTLSRERNPPIDVLISYGVVPKLIDFLDYSHNPSLQFEAAWALTNIASGTSDQTMTVVKNGAIPKFVTLLKSPHPHVSEQAVWALGNIAGDGATARDMVLSNGAMGAILSLITPDTTVAFLRNVVWSLSNLCRNKNPPPNFEVVKQCLPYLCKLLHYGDKDVLADSCWALSYLTDGTNDKIQVVVDTGIVGRLVEMLSESEVAILTPALRTVGNIVTGNDCQTDAVIFAGGLNHLALLLQHTRHSIVKEAAWTVSNITAGNTDQIDKVIEAGIVELLLQVIKKGDFRSQKEAVWALTNMTSGGSPEQKAFLVRAGALTYICDLLECKDWKTVLVILDGINNLLSAAEKAGELETVAMIVEECGGLEKLEVLQHHENESVYQKSASIIDAYFAGDASEDVSIAPDSTSKQFAFSTNTSVPEGGFSFN</sequence>
<evidence type="ECO:0000256" key="4">
    <source>
        <dbReference type="ARBA" id="ARBA00022927"/>
    </source>
</evidence>
<evidence type="ECO:0000313" key="6">
    <source>
        <dbReference type="EMBL" id="KAF6208250.1"/>
    </source>
</evidence>
<dbReference type="Gene3D" id="1.25.10.10">
    <property type="entry name" value="Leucine-rich Repeat Variant"/>
    <property type="match status" value="1"/>
</dbReference>
<dbReference type="InterPro" id="IPR036975">
    <property type="entry name" value="Importin-a_IBB_sf"/>
</dbReference>
<keyword evidence="4 5" id="KW-0653">Protein transport</keyword>
<dbReference type="Pfam" id="PF00514">
    <property type="entry name" value="Arm"/>
    <property type="match status" value="6"/>
</dbReference>
<dbReference type="GO" id="GO:0061608">
    <property type="term" value="F:nuclear import signal receptor activity"/>
    <property type="evidence" value="ECO:0007669"/>
    <property type="project" value="InterPro"/>
</dbReference>
<dbReference type="FunFam" id="1.25.10.10:FF:000009">
    <property type="entry name" value="Importin subunit alpha"/>
    <property type="match status" value="1"/>
</dbReference>
<dbReference type="InterPro" id="IPR032413">
    <property type="entry name" value="Arm_3"/>
</dbReference>
<name>A0A6A4K1Y5_APOLU</name>
<dbReference type="InterPro" id="IPR011989">
    <property type="entry name" value="ARM-like"/>
</dbReference>
<dbReference type="Pfam" id="PF16186">
    <property type="entry name" value="Arm_3"/>
    <property type="match status" value="1"/>
</dbReference>
<dbReference type="OrthoDB" id="29145at2759"/>
<comment type="caution">
    <text evidence="6">The sequence shown here is derived from an EMBL/GenBank/DDBJ whole genome shotgun (WGS) entry which is preliminary data.</text>
</comment>
<dbReference type="SUPFAM" id="SSF48371">
    <property type="entry name" value="ARM repeat"/>
    <property type="match status" value="1"/>
</dbReference>
<dbReference type="SMART" id="SM00185">
    <property type="entry name" value="ARM"/>
    <property type="match status" value="8"/>
</dbReference>
<dbReference type="GO" id="GO:0005634">
    <property type="term" value="C:nucleus"/>
    <property type="evidence" value="ECO:0007669"/>
    <property type="project" value="UniProtKB-ARBA"/>
</dbReference>
<keyword evidence="3" id="KW-0677">Repeat</keyword>
<dbReference type="PROSITE" id="PS50176">
    <property type="entry name" value="ARM_REPEAT"/>
    <property type="match status" value="3"/>
</dbReference>
<comment type="similarity">
    <text evidence="1 5">Belongs to the importin alpha family.</text>
</comment>
<accession>A0A6A4K1Y5</accession>
<dbReference type="Gene3D" id="1.20.5.690">
    <property type="entry name" value="Importin-alpha, importin-beta-binding domain"/>
    <property type="match status" value="1"/>
</dbReference>
<dbReference type="PIRSF" id="PIRSF005673">
    <property type="entry name" value="Importin_alpha"/>
    <property type="match status" value="1"/>
</dbReference>
<evidence type="ECO:0000256" key="2">
    <source>
        <dbReference type="ARBA" id="ARBA00022448"/>
    </source>
</evidence>
<proteinExistence type="inferred from homology"/>
<reference evidence="6" key="1">
    <citation type="journal article" date="2021" name="Mol. Ecol. Resour.">
        <title>Apolygus lucorum genome provides insights into omnivorousness and mesophyll feeding.</title>
        <authorList>
            <person name="Liu Y."/>
            <person name="Liu H."/>
            <person name="Wang H."/>
            <person name="Huang T."/>
            <person name="Liu B."/>
            <person name="Yang B."/>
            <person name="Yin L."/>
            <person name="Li B."/>
            <person name="Zhang Y."/>
            <person name="Zhang S."/>
            <person name="Jiang F."/>
            <person name="Zhang X."/>
            <person name="Ren Y."/>
            <person name="Wang B."/>
            <person name="Wang S."/>
            <person name="Lu Y."/>
            <person name="Wu K."/>
            <person name="Fan W."/>
            <person name="Wang G."/>
        </authorList>
    </citation>
    <scope>NUCLEOTIDE SEQUENCE</scope>
    <source>
        <strain evidence="6">12Hb</strain>
    </source>
</reference>
<dbReference type="PANTHER" id="PTHR23316">
    <property type="entry name" value="IMPORTIN ALPHA"/>
    <property type="match status" value="1"/>
</dbReference>
<dbReference type="GO" id="GO:0005737">
    <property type="term" value="C:cytoplasm"/>
    <property type="evidence" value="ECO:0007669"/>
    <property type="project" value="InterPro"/>
</dbReference>
<dbReference type="Proteomes" id="UP000466442">
    <property type="component" value="Unassembled WGS sequence"/>
</dbReference>
<dbReference type="GO" id="GO:0006607">
    <property type="term" value="P:NLS-bearing protein import into nucleus"/>
    <property type="evidence" value="ECO:0007669"/>
    <property type="project" value="UniProtKB-ARBA"/>
</dbReference>
<dbReference type="InterPro" id="IPR000225">
    <property type="entry name" value="Armadillo"/>
</dbReference>
<evidence type="ECO:0000256" key="1">
    <source>
        <dbReference type="ARBA" id="ARBA00010394"/>
    </source>
</evidence>
<gene>
    <name evidence="6" type="ORF">GE061_016702</name>
</gene>
<evidence type="ECO:0000313" key="7">
    <source>
        <dbReference type="Proteomes" id="UP000466442"/>
    </source>
</evidence>
<evidence type="ECO:0000256" key="3">
    <source>
        <dbReference type="ARBA" id="ARBA00022737"/>
    </source>
</evidence>
<keyword evidence="2 5" id="KW-0813">Transport</keyword>
<organism evidence="6 7">
    <name type="scientific">Apolygus lucorum</name>
    <name type="common">Small green plant bug</name>
    <name type="synonym">Lygocoris lucorum</name>
    <dbReference type="NCBI Taxonomy" id="248454"/>
    <lineage>
        <taxon>Eukaryota</taxon>
        <taxon>Metazoa</taxon>
        <taxon>Ecdysozoa</taxon>
        <taxon>Arthropoda</taxon>
        <taxon>Hexapoda</taxon>
        <taxon>Insecta</taxon>
        <taxon>Pterygota</taxon>
        <taxon>Neoptera</taxon>
        <taxon>Paraneoptera</taxon>
        <taxon>Hemiptera</taxon>
        <taxon>Heteroptera</taxon>
        <taxon>Panheteroptera</taxon>
        <taxon>Cimicomorpha</taxon>
        <taxon>Miridae</taxon>
        <taxon>Mirini</taxon>
        <taxon>Apolygus</taxon>
    </lineage>
</organism>
<evidence type="ECO:0000256" key="5">
    <source>
        <dbReference type="PIRNR" id="PIRNR005673"/>
    </source>
</evidence>
<dbReference type="InterPro" id="IPR024931">
    <property type="entry name" value="Importin_alpha"/>
</dbReference>
<dbReference type="AlphaFoldDB" id="A0A6A4K1Y5"/>
<dbReference type="Pfam" id="PF01749">
    <property type="entry name" value="IBB"/>
    <property type="match status" value="1"/>
</dbReference>
<dbReference type="InterPro" id="IPR016024">
    <property type="entry name" value="ARM-type_fold"/>
</dbReference>
<dbReference type="PROSITE" id="PS51214">
    <property type="entry name" value="IBB"/>
    <property type="match status" value="1"/>
</dbReference>
<protein>
    <recommendedName>
        <fullName evidence="5">Importin subunit alpha</fullName>
    </recommendedName>
</protein>
<dbReference type="InterPro" id="IPR002652">
    <property type="entry name" value="Importin-a_IBB"/>
</dbReference>